<evidence type="ECO:0000259" key="1">
    <source>
        <dbReference type="Pfam" id="PF01827"/>
    </source>
</evidence>
<dbReference type="WBParaSite" id="Csp11.Scaffold630.g19657.t1">
    <property type="protein sequence ID" value="Csp11.Scaffold630.g19657.t1"/>
    <property type="gene ID" value="Csp11.Scaffold630.g19657"/>
</dbReference>
<evidence type="ECO:0000313" key="3">
    <source>
        <dbReference type="WBParaSite" id="Csp11.Scaffold630.g19657.t1"/>
    </source>
</evidence>
<organism evidence="2 3">
    <name type="scientific">Caenorhabditis tropicalis</name>
    <dbReference type="NCBI Taxonomy" id="1561998"/>
    <lineage>
        <taxon>Eukaryota</taxon>
        <taxon>Metazoa</taxon>
        <taxon>Ecdysozoa</taxon>
        <taxon>Nematoda</taxon>
        <taxon>Chromadorea</taxon>
        <taxon>Rhabditida</taxon>
        <taxon>Rhabditina</taxon>
        <taxon>Rhabditomorpha</taxon>
        <taxon>Rhabditoidea</taxon>
        <taxon>Rhabditidae</taxon>
        <taxon>Peloderinae</taxon>
        <taxon>Caenorhabditis</taxon>
    </lineage>
</organism>
<dbReference type="InterPro" id="IPR002900">
    <property type="entry name" value="DUF38/FTH_CAE_spp"/>
</dbReference>
<dbReference type="AlphaFoldDB" id="A0A1I7UV54"/>
<proteinExistence type="predicted"/>
<keyword evidence="2" id="KW-1185">Reference proteome</keyword>
<evidence type="ECO:0000313" key="2">
    <source>
        <dbReference type="Proteomes" id="UP000095282"/>
    </source>
</evidence>
<protein>
    <submittedName>
        <fullName evidence="3">FTH domain-containing protein</fullName>
    </submittedName>
</protein>
<dbReference type="Proteomes" id="UP000095282">
    <property type="component" value="Unplaced"/>
</dbReference>
<dbReference type="Pfam" id="PF01827">
    <property type="entry name" value="FTH"/>
    <property type="match status" value="1"/>
</dbReference>
<accession>A0A1I7UV54</accession>
<feature type="domain" description="DUF38" evidence="1">
    <location>
        <begin position="218"/>
        <end position="287"/>
    </location>
</feature>
<sequence>MTDPKPPNPLGDKDFVKICGIYEYLKGNAFQRALDNLIEAGANSNFDHTKVKDFLTMENVKKWKTARKEVNKLIKKVKKYPWSKLRHLEAVDIPKLLHLEYLHRTGYFQHEGMKDIHFPIENLRVSIGESRIRIFVETLDTNFIIQYVFFSSQTCVWIGETSKVMREPPEELAASDLVSLIRHSKTGLNELEFGVDSEVTDIKGLLSKSEFYFCVEKQLENIKVKRLSLRVAYSSHVYHWLRFLEPGTLEDIKIRVDTDDNHSQFLETRQFREAMNLDIQDPNIFIRDWSAMQNYSRIYKWHLDFQDLRDLDKLPLR</sequence>
<reference evidence="3" key="1">
    <citation type="submission" date="2016-11" db="UniProtKB">
        <authorList>
            <consortium name="WormBaseParasite"/>
        </authorList>
    </citation>
    <scope>IDENTIFICATION</scope>
</reference>
<name>A0A1I7UV54_9PELO</name>